<dbReference type="InterPro" id="IPR000719">
    <property type="entry name" value="Prot_kinase_dom"/>
</dbReference>
<gene>
    <name evidence="3" type="primary">TRIB1</name>
    <name evidence="3" type="ORF">DERP_005766</name>
</gene>
<feature type="region of interest" description="Disordered" evidence="1">
    <location>
        <begin position="1"/>
        <end position="52"/>
    </location>
</feature>
<dbReference type="EMBL" id="NJHN03000060">
    <property type="protein sequence ID" value="KAH9419259.1"/>
    <property type="molecule type" value="Genomic_DNA"/>
</dbReference>
<keyword evidence="4" id="KW-1185">Reference proteome</keyword>
<dbReference type="Gene3D" id="3.30.200.20">
    <property type="entry name" value="Phosphorylase Kinase, domain 1"/>
    <property type="match status" value="1"/>
</dbReference>
<feature type="compositionally biased region" description="Low complexity" evidence="1">
    <location>
        <begin position="109"/>
        <end position="130"/>
    </location>
</feature>
<feature type="compositionally biased region" description="Polar residues" evidence="1">
    <location>
        <begin position="1"/>
        <end position="14"/>
    </location>
</feature>
<feature type="region of interest" description="Disordered" evidence="1">
    <location>
        <begin position="88"/>
        <end position="130"/>
    </location>
</feature>
<feature type="compositionally biased region" description="Polar residues" evidence="1">
    <location>
        <begin position="609"/>
        <end position="619"/>
    </location>
</feature>
<feature type="region of interest" description="Disordered" evidence="1">
    <location>
        <begin position="609"/>
        <end position="691"/>
    </location>
</feature>
<evidence type="ECO:0000313" key="3">
    <source>
        <dbReference type="EMBL" id="KAH9419259.1"/>
    </source>
</evidence>
<protein>
    <submittedName>
        <fullName evidence="3">Tribbles 1</fullName>
    </submittedName>
</protein>
<feature type="domain" description="Protein kinase" evidence="2">
    <location>
        <begin position="302"/>
        <end position="575"/>
    </location>
</feature>
<reference evidence="3 4" key="2">
    <citation type="journal article" date="2022" name="Mol. Biol. Evol.">
        <title>Comparative Genomics Reveals Insights into the Divergent Evolution of Astigmatic Mites and Household Pest Adaptations.</title>
        <authorList>
            <person name="Xiong Q."/>
            <person name="Wan A.T."/>
            <person name="Liu X."/>
            <person name="Fung C.S."/>
            <person name="Xiao X."/>
            <person name="Malainual N."/>
            <person name="Hou J."/>
            <person name="Wang L."/>
            <person name="Wang M."/>
            <person name="Yang K.Y."/>
            <person name="Cui Y."/>
            <person name="Leung E.L."/>
            <person name="Nong W."/>
            <person name="Shin S.K."/>
            <person name="Au S.W."/>
            <person name="Jeong K.Y."/>
            <person name="Chew F.T."/>
            <person name="Hui J.H."/>
            <person name="Leung T.F."/>
            <person name="Tungtrongchitr A."/>
            <person name="Zhong N."/>
            <person name="Liu Z."/>
            <person name="Tsui S.K."/>
        </authorList>
    </citation>
    <scope>NUCLEOTIDE SEQUENCE [LARGE SCALE GENOMIC DNA]</scope>
    <source>
        <strain evidence="3">Derp</strain>
    </source>
</reference>
<dbReference type="InterPro" id="IPR011009">
    <property type="entry name" value="Kinase-like_dom_sf"/>
</dbReference>
<evidence type="ECO:0000259" key="2">
    <source>
        <dbReference type="PROSITE" id="PS50011"/>
    </source>
</evidence>
<name>A0ABQ8J9K4_DERPT</name>
<dbReference type="SUPFAM" id="SSF56112">
    <property type="entry name" value="Protein kinase-like (PK-like)"/>
    <property type="match status" value="1"/>
</dbReference>
<dbReference type="SMART" id="SM00220">
    <property type="entry name" value="S_TKc"/>
    <property type="match status" value="1"/>
</dbReference>
<feature type="compositionally biased region" description="Low complexity" evidence="1">
    <location>
        <begin position="90"/>
        <end position="102"/>
    </location>
</feature>
<dbReference type="PANTHER" id="PTHR22961">
    <property type="entry name" value="SER/THR PROTEIN KINASE-TRB"/>
    <property type="match status" value="1"/>
</dbReference>
<dbReference type="PANTHER" id="PTHR22961:SF13">
    <property type="entry name" value="TRIBBLES"/>
    <property type="match status" value="1"/>
</dbReference>
<dbReference type="Pfam" id="PF00069">
    <property type="entry name" value="Pkinase"/>
    <property type="match status" value="1"/>
</dbReference>
<evidence type="ECO:0000313" key="4">
    <source>
        <dbReference type="Proteomes" id="UP000887458"/>
    </source>
</evidence>
<feature type="compositionally biased region" description="Basic residues" evidence="1">
    <location>
        <begin position="25"/>
        <end position="38"/>
    </location>
</feature>
<dbReference type="Gene3D" id="1.10.510.10">
    <property type="entry name" value="Transferase(Phosphotransferase) domain 1"/>
    <property type="match status" value="1"/>
</dbReference>
<dbReference type="PROSITE" id="PS50011">
    <property type="entry name" value="PROTEIN_KINASE_DOM"/>
    <property type="match status" value="1"/>
</dbReference>
<proteinExistence type="predicted"/>
<feature type="region of interest" description="Disordered" evidence="1">
    <location>
        <begin position="149"/>
        <end position="176"/>
    </location>
</feature>
<feature type="compositionally biased region" description="Low complexity" evidence="1">
    <location>
        <begin position="620"/>
        <end position="691"/>
    </location>
</feature>
<evidence type="ECO:0000256" key="1">
    <source>
        <dbReference type="SAM" id="MobiDB-lite"/>
    </source>
</evidence>
<dbReference type="Proteomes" id="UP000887458">
    <property type="component" value="Unassembled WGS sequence"/>
</dbReference>
<accession>A0ABQ8J9K4</accession>
<sequence>MTTEMINGPNIFNQSPHHSHISDHHSHHHHHHHHHNHNHHENNKNSPNVINNNNKLMVPIFMLTNNGTTNSENDDVQMRESITINRTLTNFSNSNSDGDNSGPTIPVDSKSNSYSERASSSSSSIHHSFQWSNLRSSSSSTFMVSNNQSSNLQLNSSSSSPSSSTPTTPIIDNDISTSSPSILSSSSLSSLNTQALVRTISNGSTFGPIPNWPSNDSPSSSSYNSVNPFYKIFQIQSNHPGWKSSSSSTTSPNLSSPNPGSIISSPTLFSSSSSSSLSSSTLTLTNHCITNNQQSLIQQPSTPQPTILATTAPAQINISIKLNLPLIFGDNYVLTSQIEASNLYRCLGLNTAEEFCCKVVLSKNYYDFLAPHLRMDGHTGINQVKKIIIGRVHTFILFSPSFGDLHSYVRNKRRLREHEAMPLFRQIVEIVADCHRNGIILRDLKLRKFIFSNKERTKLKLETLEGASLFDDDDDTLTDKHGCPAYVSPEILLSNSFSGLAADCWGMGVILYTMLVGRYPFHDVNPSSVFCKIRRGTYYIPDHLSKHGKCLIRSLMRMDPDERLTADDTLAHRWFDSFRSSNLMNNSIMMKRNSTTSIATVPPVSSGVFSSQQLQNSYPQHQQHNHNILNNNNNNNYRQQNRYQNLSPPQSPMSMIMNSNNNSNNVQQPSTSSNQSSSLPSSSTSMTLLSSPSTSTISSIRALQQQTVAAHNNHHYLFASPPSSSLLPSCCAHHGSNSLLSSLSLSANFDQVVPDLKL</sequence>
<dbReference type="InterPro" id="IPR024104">
    <property type="entry name" value="Tribbles/Ser_Thr_kinase_40"/>
</dbReference>
<feature type="compositionally biased region" description="Low complexity" evidence="1">
    <location>
        <begin position="149"/>
        <end position="167"/>
    </location>
</feature>
<comment type="caution">
    <text evidence="3">The sequence shown here is derived from an EMBL/GenBank/DDBJ whole genome shotgun (WGS) entry which is preliminary data.</text>
</comment>
<organism evidence="3 4">
    <name type="scientific">Dermatophagoides pteronyssinus</name>
    <name type="common">European house dust mite</name>
    <dbReference type="NCBI Taxonomy" id="6956"/>
    <lineage>
        <taxon>Eukaryota</taxon>
        <taxon>Metazoa</taxon>
        <taxon>Ecdysozoa</taxon>
        <taxon>Arthropoda</taxon>
        <taxon>Chelicerata</taxon>
        <taxon>Arachnida</taxon>
        <taxon>Acari</taxon>
        <taxon>Acariformes</taxon>
        <taxon>Sarcoptiformes</taxon>
        <taxon>Astigmata</taxon>
        <taxon>Psoroptidia</taxon>
        <taxon>Analgoidea</taxon>
        <taxon>Pyroglyphidae</taxon>
        <taxon>Dermatophagoidinae</taxon>
        <taxon>Dermatophagoides</taxon>
    </lineage>
</organism>
<reference evidence="3 4" key="1">
    <citation type="journal article" date="2018" name="J. Allergy Clin. Immunol.">
        <title>High-quality assembly of Dermatophagoides pteronyssinus genome and transcriptome reveals a wide range of novel allergens.</title>
        <authorList>
            <person name="Liu X.Y."/>
            <person name="Yang K.Y."/>
            <person name="Wang M.Q."/>
            <person name="Kwok J.S."/>
            <person name="Zeng X."/>
            <person name="Yang Z."/>
            <person name="Xiao X.J."/>
            <person name="Lau C.P."/>
            <person name="Li Y."/>
            <person name="Huang Z.M."/>
            <person name="Ba J.G."/>
            <person name="Yim A.K."/>
            <person name="Ouyang C.Y."/>
            <person name="Ngai S.M."/>
            <person name="Chan T.F."/>
            <person name="Leung E.L."/>
            <person name="Liu L."/>
            <person name="Liu Z.G."/>
            <person name="Tsui S.K."/>
        </authorList>
    </citation>
    <scope>NUCLEOTIDE SEQUENCE [LARGE SCALE GENOMIC DNA]</scope>
    <source>
        <strain evidence="3">Derp</strain>
    </source>
</reference>